<evidence type="ECO:0000313" key="2">
    <source>
        <dbReference type="EMBL" id="RSM86614.1"/>
    </source>
</evidence>
<evidence type="ECO:0000259" key="1">
    <source>
        <dbReference type="Pfam" id="PF12697"/>
    </source>
</evidence>
<dbReference type="Proteomes" id="UP000287547">
    <property type="component" value="Unassembled WGS sequence"/>
</dbReference>
<feature type="domain" description="AB hydrolase-1" evidence="1">
    <location>
        <begin position="47"/>
        <end position="285"/>
    </location>
</feature>
<name>A0A428ZEV9_KIBAR</name>
<organism evidence="2 3">
    <name type="scientific">Kibdelosporangium aridum</name>
    <dbReference type="NCBI Taxonomy" id="2030"/>
    <lineage>
        <taxon>Bacteria</taxon>
        <taxon>Bacillati</taxon>
        <taxon>Actinomycetota</taxon>
        <taxon>Actinomycetes</taxon>
        <taxon>Pseudonocardiales</taxon>
        <taxon>Pseudonocardiaceae</taxon>
        <taxon>Kibdelosporangium</taxon>
    </lineage>
</organism>
<reference evidence="2 3" key="1">
    <citation type="submission" date="2018-05" db="EMBL/GenBank/DDBJ databases">
        <title>Evolution of GPA BGCs.</title>
        <authorList>
            <person name="Waglechner N."/>
            <person name="Wright G.D."/>
        </authorList>
    </citation>
    <scope>NUCLEOTIDE SEQUENCE [LARGE SCALE GENOMIC DNA]</scope>
    <source>
        <strain evidence="2 3">A82846</strain>
    </source>
</reference>
<dbReference type="EMBL" id="QHKI01000008">
    <property type="protein sequence ID" value="RSM86614.1"/>
    <property type="molecule type" value="Genomic_DNA"/>
</dbReference>
<dbReference type="SUPFAM" id="SSF53474">
    <property type="entry name" value="alpha/beta-Hydrolases"/>
    <property type="match status" value="1"/>
</dbReference>
<dbReference type="InterPro" id="IPR029058">
    <property type="entry name" value="AB_hydrolase_fold"/>
</dbReference>
<proteinExistence type="predicted"/>
<sequence length="310" mass="33636">MKGAGGTLVPVDQDEGAAVSTPPLGRLYEVGGRMLALHRGGVGGPPVVFLPGATLVGLDYLNVHKRVSQFTTSVIYDRAGTGWSDPIDLPRNATDPTRELQALLKAAEVDGPYIFVAHSLGGVYARRYSQLFPDEVAGLLLLDVLHEDWDTYLPDASHLADVPDYDCHPEFAPELLDFLRDVLRQRLTDWPPPLRDLLVEKHLSGEWFKIGAAERCNFAELADEMRGQGDFPDVPLVVMTALGDDPGQELFVTENQAQQINDGKVALGDAIARSVPRGEHRVVQASQSTVTIDAADEVVAAIRDLVEALG</sequence>
<gene>
    <name evidence="2" type="ORF">DMH04_13305</name>
</gene>
<accession>A0A428ZEV9</accession>
<comment type="caution">
    <text evidence="2">The sequence shown here is derived from an EMBL/GenBank/DDBJ whole genome shotgun (WGS) entry which is preliminary data.</text>
</comment>
<dbReference type="AlphaFoldDB" id="A0A428ZEV9"/>
<dbReference type="OrthoDB" id="7185741at2"/>
<dbReference type="Pfam" id="PF12697">
    <property type="entry name" value="Abhydrolase_6"/>
    <property type="match status" value="1"/>
</dbReference>
<protein>
    <submittedName>
        <fullName evidence="2">Alpha/beta hydrolase</fullName>
    </submittedName>
</protein>
<dbReference type="InterPro" id="IPR000073">
    <property type="entry name" value="AB_hydrolase_1"/>
</dbReference>
<dbReference type="Gene3D" id="3.40.50.1820">
    <property type="entry name" value="alpha/beta hydrolase"/>
    <property type="match status" value="1"/>
</dbReference>
<evidence type="ECO:0000313" key="3">
    <source>
        <dbReference type="Proteomes" id="UP000287547"/>
    </source>
</evidence>
<keyword evidence="2" id="KW-0378">Hydrolase</keyword>
<dbReference type="GO" id="GO:0016787">
    <property type="term" value="F:hydrolase activity"/>
    <property type="evidence" value="ECO:0007669"/>
    <property type="project" value="UniProtKB-KW"/>
</dbReference>